<gene>
    <name evidence="2" type="ORF">B9Z37_02880</name>
</gene>
<evidence type="ECO:0000256" key="1">
    <source>
        <dbReference type="SAM" id="MobiDB-lite"/>
    </source>
</evidence>
<keyword evidence="3" id="KW-1185">Reference proteome</keyword>
<dbReference type="RefSeq" id="WP_108311509.1">
    <property type="nucleotide sequence ID" value="NZ_NESN01000001.1"/>
</dbReference>
<comment type="caution">
    <text evidence="2">The sequence shown here is derived from an EMBL/GenBank/DDBJ whole genome shotgun (WGS) entry which is preliminary data.</text>
</comment>
<name>A0A315EEF2_9BURK</name>
<protein>
    <recommendedName>
        <fullName evidence="4">Host attachment protein</fullName>
    </recommendedName>
</protein>
<accession>A0A315EEF2</accession>
<dbReference type="EMBL" id="NESN01000001">
    <property type="protein sequence ID" value="PUE55519.1"/>
    <property type="molecule type" value="Genomic_DNA"/>
</dbReference>
<feature type="region of interest" description="Disordered" evidence="1">
    <location>
        <begin position="41"/>
        <end position="62"/>
    </location>
</feature>
<dbReference type="OrthoDB" id="329419at2"/>
<organism evidence="2 3">
    <name type="scientific">Limnohabitans parvus II-B4</name>
    <dbReference type="NCBI Taxonomy" id="1293052"/>
    <lineage>
        <taxon>Bacteria</taxon>
        <taxon>Pseudomonadati</taxon>
        <taxon>Pseudomonadota</taxon>
        <taxon>Betaproteobacteria</taxon>
        <taxon>Burkholderiales</taxon>
        <taxon>Comamonadaceae</taxon>
        <taxon>Limnohabitans</taxon>
    </lineage>
</organism>
<evidence type="ECO:0000313" key="2">
    <source>
        <dbReference type="EMBL" id="PUE55519.1"/>
    </source>
</evidence>
<evidence type="ECO:0008006" key="4">
    <source>
        <dbReference type="Google" id="ProtNLM"/>
    </source>
</evidence>
<reference evidence="2 3" key="1">
    <citation type="submission" date="2017-04" db="EMBL/GenBank/DDBJ databases">
        <title>Unexpected and diverse lifestyles within the genus Limnohabitans.</title>
        <authorList>
            <person name="Kasalicky V."/>
            <person name="Mehrshad M."/>
            <person name="Andrei S.-A."/>
            <person name="Salcher M."/>
            <person name="Kratochvilova H."/>
            <person name="Simek K."/>
            <person name="Ghai R."/>
        </authorList>
    </citation>
    <scope>NUCLEOTIDE SEQUENCE [LARGE SCALE GENOMIC DNA]</scope>
    <source>
        <strain evidence="2 3">II-B4</strain>
    </source>
</reference>
<dbReference type="AlphaFoldDB" id="A0A315EEF2"/>
<evidence type="ECO:0000313" key="3">
    <source>
        <dbReference type="Proteomes" id="UP000250790"/>
    </source>
</evidence>
<sequence length="144" mass="16184">MAQKHWILVANASHARVFERTSFTEPLVELTDWLHPESRMAASETERAPLGHSAAGRAGLAPRSDLKQLHRSEFAKTLAKYFHEAVLNHRVNALAVFASNPFMGELLSHLDASVQHTLVAKHVLDLTALNVTELDKRLRTEFRL</sequence>
<dbReference type="InterPro" id="IPR019291">
    <property type="entry name" value="Host_attachment_protein"/>
</dbReference>
<dbReference type="Pfam" id="PF10116">
    <property type="entry name" value="Host_attach"/>
    <property type="match status" value="1"/>
</dbReference>
<dbReference type="Proteomes" id="UP000250790">
    <property type="component" value="Unassembled WGS sequence"/>
</dbReference>
<proteinExistence type="predicted"/>